<evidence type="ECO:0000313" key="3">
    <source>
        <dbReference type="EMBL" id="CAD9273585.1"/>
    </source>
</evidence>
<feature type="chain" id="PRO_5031129411" evidence="2">
    <location>
        <begin position="20"/>
        <end position="204"/>
    </location>
</feature>
<proteinExistence type="predicted"/>
<keyword evidence="2" id="KW-0732">Signal</keyword>
<dbReference type="AlphaFoldDB" id="A0A7S1UR40"/>
<organism evidence="3">
    <name type="scientific">Grammatophora oceanica</name>
    <dbReference type="NCBI Taxonomy" id="210454"/>
    <lineage>
        <taxon>Eukaryota</taxon>
        <taxon>Sar</taxon>
        <taxon>Stramenopiles</taxon>
        <taxon>Ochrophyta</taxon>
        <taxon>Bacillariophyta</taxon>
        <taxon>Fragilariophyceae</taxon>
        <taxon>Fragilariophycidae</taxon>
        <taxon>Rhabdonematales</taxon>
        <taxon>Grammatophoraceae</taxon>
        <taxon>Grammatophora</taxon>
    </lineage>
</organism>
<accession>A0A7S1UR40</accession>
<evidence type="ECO:0000256" key="1">
    <source>
        <dbReference type="SAM" id="MobiDB-lite"/>
    </source>
</evidence>
<reference evidence="3" key="1">
    <citation type="submission" date="2021-01" db="EMBL/GenBank/DDBJ databases">
        <authorList>
            <person name="Corre E."/>
            <person name="Pelletier E."/>
            <person name="Niang G."/>
            <person name="Scheremetjew M."/>
            <person name="Finn R."/>
            <person name="Kale V."/>
            <person name="Holt S."/>
            <person name="Cochrane G."/>
            <person name="Meng A."/>
            <person name="Brown T."/>
            <person name="Cohen L."/>
        </authorList>
    </citation>
    <scope>NUCLEOTIDE SEQUENCE</scope>
    <source>
        <strain evidence="3">CCMP 410</strain>
    </source>
</reference>
<gene>
    <name evidence="3" type="ORF">GOCE00092_LOCUS2493</name>
</gene>
<dbReference type="EMBL" id="HBGK01004723">
    <property type="protein sequence ID" value="CAD9273585.1"/>
    <property type="molecule type" value="Transcribed_RNA"/>
</dbReference>
<evidence type="ECO:0000256" key="2">
    <source>
        <dbReference type="SAM" id="SignalP"/>
    </source>
</evidence>
<feature type="region of interest" description="Disordered" evidence="1">
    <location>
        <begin position="62"/>
        <end position="81"/>
    </location>
</feature>
<sequence>MRVLGSCVVLMLASPSLLPAHGFTKRSKPITSSALLTQPNHRESFGKAARRRSLLFLLETSDREPETTTAAESKNDDNDEVFENNGPFAWLIPYMKVGGYKEGKALTYAIFAKDVATEEDRLSTPEESKRIQAEAALDPYSIGPAERERRDQAGKVVLALAAVVAAYIALFNDNGDLTGHFNKLAAWPLFFIGVGLRGSAKTGL</sequence>
<name>A0A7S1UR40_9STRA</name>
<feature type="signal peptide" evidence="2">
    <location>
        <begin position="1"/>
        <end position="19"/>
    </location>
</feature>
<protein>
    <submittedName>
        <fullName evidence="3">Uncharacterized protein</fullName>
    </submittedName>
</protein>